<dbReference type="InterPro" id="IPR010033">
    <property type="entry name" value="HAD_SF_ppase_IIIC"/>
</dbReference>
<dbReference type="KEGG" id="cchl:FPL14_05975"/>
<dbReference type="NCBIfam" id="TIGR01681">
    <property type="entry name" value="HAD-SF-IIIC"/>
    <property type="match status" value="1"/>
</dbReference>
<dbReference type="NCBIfam" id="TIGR01686">
    <property type="entry name" value="FkbH"/>
    <property type="match status" value="1"/>
</dbReference>
<reference evidence="1 2" key="1">
    <citation type="submission" date="2019-07" db="EMBL/GenBank/DDBJ databases">
        <authorList>
            <person name="Kim J.K."/>
            <person name="Cheong H.-M."/>
            <person name="Choi Y."/>
            <person name="Hwang K.J."/>
            <person name="Lee S."/>
            <person name="Choi C."/>
        </authorList>
    </citation>
    <scope>NUCLEOTIDE SEQUENCE [LARGE SCALE GENOMIC DNA]</scope>
    <source>
        <strain evidence="1 2">KS 22</strain>
    </source>
</reference>
<dbReference type="EMBL" id="CP041969">
    <property type="protein sequence ID" value="QMV40804.1"/>
    <property type="molecule type" value="Genomic_DNA"/>
</dbReference>
<sequence length="572" mass="64397">MDSVLTYLDSADRLLDSFPTRARIARTPKLPVRSSFKIRVDRTMPFEFISNLMPPFCGLWGADIRFEVSDYDAALSQLGGDLQADAYLIWLDWRVYRKSMTPQAAASWLMNRIQHLRGGTNKTILVNNWPVSAADGDHLFGFRINATERGWIRKLNSCLFDHLEHAAGCELVDLEGLAQERASSFFDDRNEAISHYPFSDQATIVMARHLGVHLFPAVFLPRLKAIALDLDDTLYNGVLGEEGSDGITLSEGHIALQQLLLELKRSGILLTICSRNEEKDVKALFDSRDDFPLKWTDFAAVSANWQPKAENLNRLAQLLNIDPSAMLFVDDNPAELLKTASVLPEIRLLRADRDGMLTRNKISHYPGLYLNHPDGEAASRTRDIQAKQQREIIRENASDYNKYLESLKMTVRIYGNEPSHSGRLYELSRKTNQFNLAMRRMTEMEAQDAMDSGKYVTLTVHLADILSESGIIGAFVCRLEGRNARLIETLFSCRALGREVETVAFACLLEKLTAAGIEQISIDVTVGTRNSPAIDWLRRFVSDSTDNLSLAELLSEVRSACMNHPARVEVIE</sequence>
<dbReference type="Gene3D" id="3.40.50.1110">
    <property type="entry name" value="SGNH hydrolase"/>
    <property type="match status" value="1"/>
</dbReference>
<proteinExistence type="predicted"/>
<gene>
    <name evidence="1" type="ORF">FPL14_05975</name>
</gene>
<dbReference type="InterPro" id="IPR036514">
    <property type="entry name" value="SGNH_hydro_sf"/>
</dbReference>
<name>A0A7G5BV20_9BACL</name>
<dbReference type="InterPro" id="IPR023214">
    <property type="entry name" value="HAD_sf"/>
</dbReference>
<evidence type="ECO:0000313" key="1">
    <source>
        <dbReference type="EMBL" id="QMV40804.1"/>
    </source>
</evidence>
<dbReference type="InterPro" id="IPR036412">
    <property type="entry name" value="HAD-like_sf"/>
</dbReference>
<keyword evidence="2" id="KW-1185">Reference proteome</keyword>
<accession>A0A7G5BV20</accession>
<protein>
    <submittedName>
        <fullName evidence="1">HAD-IIIC family phosphatase</fullName>
    </submittedName>
</protein>
<organism evidence="1 2">
    <name type="scientific">Cohnella cholangitidis</name>
    <dbReference type="NCBI Taxonomy" id="2598458"/>
    <lineage>
        <taxon>Bacteria</taxon>
        <taxon>Bacillati</taxon>
        <taxon>Bacillota</taxon>
        <taxon>Bacilli</taxon>
        <taxon>Bacillales</taxon>
        <taxon>Paenibacillaceae</taxon>
        <taxon>Cohnella</taxon>
    </lineage>
</organism>
<dbReference type="Proteomes" id="UP000515679">
    <property type="component" value="Chromosome"/>
</dbReference>
<dbReference type="AlphaFoldDB" id="A0A7G5BV20"/>
<dbReference type="RefSeq" id="WP_182302161.1">
    <property type="nucleotide sequence ID" value="NZ_CP041969.1"/>
</dbReference>
<evidence type="ECO:0000313" key="2">
    <source>
        <dbReference type="Proteomes" id="UP000515679"/>
    </source>
</evidence>
<dbReference type="Gene3D" id="3.40.50.1000">
    <property type="entry name" value="HAD superfamily/HAD-like"/>
    <property type="match status" value="1"/>
</dbReference>
<dbReference type="InterPro" id="IPR010037">
    <property type="entry name" value="FkbH_domain"/>
</dbReference>
<dbReference type="SUPFAM" id="SSF56784">
    <property type="entry name" value="HAD-like"/>
    <property type="match status" value="1"/>
</dbReference>